<keyword evidence="2" id="KW-0418">Kinase</keyword>
<proteinExistence type="predicted"/>
<dbReference type="GO" id="GO:0004674">
    <property type="term" value="F:protein serine/threonine kinase activity"/>
    <property type="evidence" value="ECO:0007669"/>
    <property type="project" value="TreeGrafter"/>
</dbReference>
<keyword evidence="2" id="KW-0808">Transferase</keyword>
<dbReference type="AlphaFoldDB" id="A0A395RME3"/>
<evidence type="ECO:0000313" key="3">
    <source>
        <dbReference type="Proteomes" id="UP000266152"/>
    </source>
</evidence>
<gene>
    <name evidence="2" type="ORF">FSPOR_10070</name>
</gene>
<dbReference type="STRING" id="5514.A0A395RME3"/>
<dbReference type="Gene3D" id="1.10.510.10">
    <property type="entry name" value="Transferase(Phosphotransferase) domain 1"/>
    <property type="match status" value="1"/>
</dbReference>
<dbReference type="Pfam" id="PF00069">
    <property type="entry name" value="Pkinase"/>
    <property type="match status" value="1"/>
</dbReference>
<reference evidence="2 3" key="1">
    <citation type="journal article" date="2018" name="PLoS Pathog.">
        <title>Evolution of structural diversity of trichothecenes, a family of toxins produced by plant pathogenic and entomopathogenic fungi.</title>
        <authorList>
            <person name="Proctor R.H."/>
            <person name="McCormick S.P."/>
            <person name="Kim H.S."/>
            <person name="Cardoza R.E."/>
            <person name="Stanley A.M."/>
            <person name="Lindo L."/>
            <person name="Kelly A."/>
            <person name="Brown D.W."/>
            <person name="Lee T."/>
            <person name="Vaughan M.M."/>
            <person name="Alexander N.J."/>
            <person name="Busman M."/>
            <person name="Gutierrez S."/>
        </authorList>
    </citation>
    <scope>NUCLEOTIDE SEQUENCE [LARGE SCALE GENOMIC DNA]</scope>
    <source>
        <strain evidence="2 3">NRRL 3299</strain>
    </source>
</reference>
<sequence>MCLPDVHTGQESSLVPNPTSIDDLFLVEFDDPETKIHQKTFLWMSKDDNVFFGRATTDEEMSLDDYIKALQPVPDEDLFPRVPADAELTIAEENKTSSFCKRPGLFQFEPGRDTGTPKLVLDETLIMETLFKNPHPNIICYKGCRVKRGRITGILLDMYEMTLEQFVASPGLEDLDLDSFLSAIQSAVDHLHDLGLAHNDINPGNIMMGDKNKPVLIDFGSCQPFGKLLQTFGTPGWFEEDFWTSEKKHDTFAMGKLREWLSDTKSDRSDVLVKSEL</sequence>
<organism evidence="2 3">
    <name type="scientific">Fusarium sporotrichioides</name>
    <dbReference type="NCBI Taxonomy" id="5514"/>
    <lineage>
        <taxon>Eukaryota</taxon>
        <taxon>Fungi</taxon>
        <taxon>Dikarya</taxon>
        <taxon>Ascomycota</taxon>
        <taxon>Pezizomycotina</taxon>
        <taxon>Sordariomycetes</taxon>
        <taxon>Hypocreomycetidae</taxon>
        <taxon>Hypocreales</taxon>
        <taxon>Nectriaceae</taxon>
        <taxon>Fusarium</taxon>
    </lineage>
</organism>
<dbReference type="GO" id="GO:0044773">
    <property type="term" value="P:mitotic DNA damage checkpoint signaling"/>
    <property type="evidence" value="ECO:0007669"/>
    <property type="project" value="TreeGrafter"/>
</dbReference>
<dbReference type="PANTHER" id="PTHR44167:SF24">
    <property type="entry name" value="SERINE_THREONINE-PROTEIN KINASE CHK2"/>
    <property type="match status" value="1"/>
</dbReference>
<dbReference type="Proteomes" id="UP000266152">
    <property type="component" value="Unassembled WGS sequence"/>
</dbReference>
<dbReference type="GO" id="GO:0005524">
    <property type="term" value="F:ATP binding"/>
    <property type="evidence" value="ECO:0007669"/>
    <property type="project" value="InterPro"/>
</dbReference>
<name>A0A395RME3_FUSSP</name>
<dbReference type="EMBL" id="PXOF01000168">
    <property type="protein sequence ID" value="RGP61296.1"/>
    <property type="molecule type" value="Genomic_DNA"/>
</dbReference>
<dbReference type="SUPFAM" id="SSF56112">
    <property type="entry name" value="Protein kinase-like (PK-like)"/>
    <property type="match status" value="1"/>
</dbReference>
<keyword evidence="3" id="KW-1185">Reference proteome</keyword>
<feature type="domain" description="Protein kinase" evidence="1">
    <location>
        <begin position="41"/>
        <end position="277"/>
    </location>
</feature>
<dbReference type="InterPro" id="IPR000719">
    <property type="entry name" value="Prot_kinase_dom"/>
</dbReference>
<dbReference type="GO" id="GO:0005634">
    <property type="term" value="C:nucleus"/>
    <property type="evidence" value="ECO:0007669"/>
    <property type="project" value="TreeGrafter"/>
</dbReference>
<dbReference type="InterPro" id="IPR011009">
    <property type="entry name" value="Kinase-like_dom_sf"/>
</dbReference>
<evidence type="ECO:0000313" key="2">
    <source>
        <dbReference type="EMBL" id="RGP61296.1"/>
    </source>
</evidence>
<dbReference type="PANTHER" id="PTHR44167">
    <property type="entry name" value="OVARIAN-SPECIFIC SERINE/THREONINE-PROTEIN KINASE LOK-RELATED"/>
    <property type="match status" value="1"/>
</dbReference>
<dbReference type="PROSITE" id="PS50011">
    <property type="entry name" value="PROTEIN_KINASE_DOM"/>
    <property type="match status" value="1"/>
</dbReference>
<protein>
    <submittedName>
        <fullName evidence="2">Serine/threonine-protein kinase</fullName>
    </submittedName>
</protein>
<accession>A0A395RME3</accession>
<evidence type="ECO:0000259" key="1">
    <source>
        <dbReference type="PROSITE" id="PS50011"/>
    </source>
</evidence>
<comment type="caution">
    <text evidence="2">The sequence shown here is derived from an EMBL/GenBank/DDBJ whole genome shotgun (WGS) entry which is preliminary data.</text>
</comment>